<organism evidence="1 2">
    <name type="scientific">Eumeta variegata</name>
    <name type="common">Bagworm moth</name>
    <name type="synonym">Eumeta japonica</name>
    <dbReference type="NCBI Taxonomy" id="151549"/>
    <lineage>
        <taxon>Eukaryota</taxon>
        <taxon>Metazoa</taxon>
        <taxon>Ecdysozoa</taxon>
        <taxon>Arthropoda</taxon>
        <taxon>Hexapoda</taxon>
        <taxon>Insecta</taxon>
        <taxon>Pterygota</taxon>
        <taxon>Neoptera</taxon>
        <taxon>Endopterygota</taxon>
        <taxon>Lepidoptera</taxon>
        <taxon>Glossata</taxon>
        <taxon>Ditrysia</taxon>
        <taxon>Tineoidea</taxon>
        <taxon>Psychidae</taxon>
        <taxon>Oiketicinae</taxon>
        <taxon>Eumeta</taxon>
    </lineage>
</organism>
<evidence type="ECO:0000313" key="1">
    <source>
        <dbReference type="EMBL" id="GBP18174.1"/>
    </source>
</evidence>
<keyword evidence="2" id="KW-1185">Reference proteome</keyword>
<reference evidence="1 2" key="1">
    <citation type="journal article" date="2019" name="Commun. Biol.">
        <title>The bagworm genome reveals a unique fibroin gene that provides high tensile strength.</title>
        <authorList>
            <person name="Kono N."/>
            <person name="Nakamura H."/>
            <person name="Ohtoshi R."/>
            <person name="Tomita M."/>
            <person name="Numata K."/>
            <person name="Arakawa K."/>
        </authorList>
    </citation>
    <scope>NUCLEOTIDE SEQUENCE [LARGE SCALE GENOMIC DNA]</scope>
</reference>
<dbReference type="AlphaFoldDB" id="A0A4C1TWB1"/>
<protein>
    <submittedName>
        <fullName evidence="1">Uncharacterized protein</fullName>
    </submittedName>
</protein>
<proteinExistence type="predicted"/>
<dbReference type="EMBL" id="BGZK01000094">
    <property type="protein sequence ID" value="GBP18174.1"/>
    <property type="molecule type" value="Genomic_DNA"/>
</dbReference>
<comment type="caution">
    <text evidence="1">The sequence shown here is derived from an EMBL/GenBank/DDBJ whole genome shotgun (WGS) entry which is preliminary data.</text>
</comment>
<dbReference type="Proteomes" id="UP000299102">
    <property type="component" value="Unassembled WGS sequence"/>
</dbReference>
<accession>A0A4C1TWB1</accession>
<evidence type="ECO:0000313" key="2">
    <source>
        <dbReference type="Proteomes" id="UP000299102"/>
    </source>
</evidence>
<sequence length="81" mass="9478">MEKIDLAISWKLVDQIGFHQDPNLVRRYTYGTDIKARLSPVIVTYAAVRASRMAHSQKCSISDLRRRRAGRYARMHRCTDR</sequence>
<gene>
    <name evidence="1" type="ORF">EVAR_9016_1</name>
</gene>
<name>A0A4C1TWB1_EUMVA</name>